<keyword evidence="3" id="KW-1185">Reference proteome</keyword>
<dbReference type="AlphaFoldDB" id="A0A6G5RF56"/>
<dbReference type="Proteomes" id="UP000495940">
    <property type="component" value="Chromosome"/>
</dbReference>
<reference evidence="2 3" key="1">
    <citation type="submission" date="2017-06" db="EMBL/GenBank/DDBJ databases">
        <title>Complete Genome Sequence of Streptomyces hawaiiensis NRRL 15010 and insights into acyldepsipeptides biosynthesis.</title>
        <authorList>
            <person name="Mariita R.M."/>
            <person name="Sello J.K."/>
        </authorList>
    </citation>
    <scope>NUCLEOTIDE SEQUENCE [LARGE SCALE GENOMIC DNA]</scope>
    <source>
        <strain evidence="2 3">ATCC 12236</strain>
    </source>
</reference>
<evidence type="ECO:0000313" key="3">
    <source>
        <dbReference type="Proteomes" id="UP000495940"/>
    </source>
</evidence>
<proteinExistence type="predicted"/>
<name>A0A6G5RF56_9ACTN</name>
<dbReference type="RefSeq" id="WP_175433363.1">
    <property type="nucleotide sequence ID" value="NZ_CP021978.1"/>
</dbReference>
<gene>
    <name evidence="2" type="ORF">CEB94_19150</name>
</gene>
<dbReference type="KEGG" id="shaw:CEB94_19150"/>
<feature type="domain" description="DUF397" evidence="1">
    <location>
        <begin position="10"/>
        <end position="63"/>
    </location>
</feature>
<sequence length="65" mass="6980">MNRAPEVTAAVWRKSSYSDGGASNCLEVADDHPGIVPVRDSKQPDGPVLVFGASPWTSFLTYVTK</sequence>
<evidence type="ECO:0000313" key="2">
    <source>
        <dbReference type="EMBL" id="QCD56745.1"/>
    </source>
</evidence>
<dbReference type="Pfam" id="PF04149">
    <property type="entry name" value="DUF397"/>
    <property type="match status" value="1"/>
</dbReference>
<evidence type="ECO:0000259" key="1">
    <source>
        <dbReference type="Pfam" id="PF04149"/>
    </source>
</evidence>
<organism evidence="2 3">
    <name type="scientific">Streptomyces hawaiiensis</name>
    <dbReference type="NCBI Taxonomy" id="67305"/>
    <lineage>
        <taxon>Bacteria</taxon>
        <taxon>Bacillati</taxon>
        <taxon>Actinomycetota</taxon>
        <taxon>Actinomycetes</taxon>
        <taxon>Kitasatosporales</taxon>
        <taxon>Streptomycetaceae</taxon>
        <taxon>Streptomyces</taxon>
    </lineage>
</organism>
<protein>
    <submittedName>
        <fullName evidence="2">DUF397 domain-containing protein</fullName>
    </submittedName>
</protein>
<accession>A0A6G5RF56</accession>
<dbReference type="InterPro" id="IPR007278">
    <property type="entry name" value="DUF397"/>
</dbReference>
<dbReference type="EMBL" id="CP021978">
    <property type="protein sequence ID" value="QCD56745.1"/>
    <property type="molecule type" value="Genomic_DNA"/>
</dbReference>